<evidence type="ECO:0000256" key="1">
    <source>
        <dbReference type="SAM" id="SignalP"/>
    </source>
</evidence>
<accession>A0A285VCP6</accession>
<dbReference type="AlphaFoldDB" id="A0A285VCP6"/>
<evidence type="ECO:0000313" key="2">
    <source>
        <dbReference type="EMBL" id="SOC51830.1"/>
    </source>
</evidence>
<evidence type="ECO:0000313" key="3">
    <source>
        <dbReference type="Proteomes" id="UP000219688"/>
    </source>
</evidence>
<gene>
    <name evidence="2" type="ORF">SAMN05421879_101324</name>
</gene>
<reference evidence="3" key="1">
    <citation type="submission" date="2017-08" db="EMBL/GenBank/DDBJ databases">
        <authorList>
            <person name="Varghese N."/>
            <person name="Submissions S."/>
        </authorList>
    </citation>
    <scope>NUCLEOTIDE SEQUENCE [LARGE SCALE GENOMIC DNA]</scope>
    <source>
        <strain evidence="3">USBA17B2</strain>
    </source>
</reference>
<dbReference type="RefSeq" id="WP_141401370.1">
    <property type="nucleotide sequence ID" value="NZ_OBQK01000001.1"/>
</dbReference>
<sequence>MRMPALTAATAALLLVGAASASAQPPWAEPIELHCDDGQHYEVWVNGSGTFTPGNVAGSTQMLVPVWFGDNVSTITPPGGSPVIETGPDEAKGKGMVMDRVRRDLLYCTYSDSFTLTEPEMGYPAGTVVTFEGAVRGFLTGR</sequence>
<dbReference type="Proteomes" id="UP000219688">
    <property type="component" value="Unassembled WGS sequence"/>
</dbReference>
<keyword evidence="3" id="KW-1185">Reference proteome</keyword>
<feature type="signal peptide" evidence="1">
    <location>
        <begin position="1"/>
        <end position="23"/>
    </location>
</feature>
<protein>
    <submittedName>
        <fullName evidence="2">Uncharacterized protein</fullName>
    </submittedName>
</protein>
<feature type="chain" id="PRO_5039202505" evidence="1">
    <location>
        <begin position="24"/>
        <end position="142"/>
    </location>
</feature>
<keyword evidence="1" id="KW-0732">Signal</keyword>
<organism evidence="2 3">
    <name type="scientific">Ornithinimicrobium cerasi</name>
    <dbReference type="NCBI Taxonomy" id="2248773"/>
    <lineage>
        <taxon>Bacteria</taxon>
        <taxon>Bacillati</taxon>
        <taxon>Actinomycetota</taxon>
        <taxon>Actinomycetes</taxon>
        <taxon>Micrococcales</taxon>
        <taxon>Ornithinimicrobiaceae</taxon>
        <taxon>Ornithinimicrobium</taxon>
    </lineage>
</organism>
<proteinExistence type="predicted"/>
<dbReference type="EMBL" id="OBQK01000001">
    <property type="protein sequence ID" value="SOC51830.1"/>
    <property type="molecule type" value="Genomic_DNA"/>
</dbReference>
<name>A0A285VCP6_9MICO</name>